<dbReference type="PROSITE" id="PS50885">
    <property type="entry name" value="HAMP"/>
    <property type="match status" value="1"/>
</dbReference>
<organism evidence="6 7">
    <name type="scientific">Streptomyces turgidiscabies</name>
    <dbReference type="NCBI Taxonomy" id="85558"/>
    <lineage>
        <taxon>Bacteria</taxon>
        <taxon>Bacillati</taxon>
        <taxon>Actinomycetota</taxon>
        <taxon>Actinomycetes</taxon>
        <taxon>Kitasatosporales</taxon>
        <taxon>Streptomycetaceae</taxon>
        <taxon>Streptomyces</taxon>
    </lineage>
</organism>
<dbReference type="Proteomes" id="UP001223072">
    <property type="component" value="Unassembled WGS sequence"/>
</dbReference>
<sequence>MRGDLRRLGRTVNKMADQLSLFTGEVTRVAREVGTEGRLGGRAKVQGLSGSWRDVTEAVNTMASRLTAQVRNIAQVATAVAQGDVNW</sequence>
<dbReference type="Gene3D" id="1.20.120.1530">
    <property type="match status" value="1"/>
</dbReference>
<keyword evidence="7" id="KW-1185">Reference proteome</keyword>
<proteinExistence type="predicted"/>
<reference evidence="6 7" key="1">
    <citation type="submission" date="2023-07" db="EMBL/GenBank/DDBJ databases">
        <title>Comparative genomics of wheat-associated soil bacteria to identify genetic determinants of phenazine resistance.</title>
        <authorList>
            <person name="Mouncey N."/>
        </authorList>
    </citation>
    <scope>NUCLEOTIDE SEQUENCE [LARGE SCALE GENOMIC DNA]</scope>
    <source>
        <strain evidence="6 7">W2I16</strain>
    </source>
</reference>
<evidence type="ECO:0000256" key="4">
    <source>
        <dbReference type="ARBA" id="ARBA00023012"/>
    </source>
</evidence>
<comment type="caution">
    <text evidence="6">The sequence shown here is derived from an EMBL/GenBank/DDBJ whole genome shotgun (WGS) entry which is preliminary data.</text>
</comment>
<gene>
    <name evidence="6" type="ORF">QFZ49_000870</name>
</gene>
<evidence type="ECO:0000256" key="1">
    <source>
        <dbReference type="ARBA" id="ARBA00022553"/>
    </source>
</evidence>
<keyword evidence="1" id="KW-0597">Phosphoprotein</keyword>
<feature type="domain" description="HAMP" evidence="5">
    <location>
        <begin position="25"/>
        <end position="71"/>
    </location>
</feature>
<protein>
    <submittedName>
        <fullName evidence="6">HAMP domain-containing protein</fullName>
    </submittedName>
</protein>
<evidence type="ECO:0000313" key="6">
    <source>
        <dbReference type="EMBL" id="MDQ0930963.1"/>
    </source>
</evidence>
<keyword evidence="3" id="KW-1133">Transmembrane helix</keyword>
<evidence type="ECO:0000259" key="5">
    <source>
        <dbReference type="PROSITE" id="PS50885"/>
    </source>
</evidence>
<keyword evidence="2" id="KW-0812">Transmembrane</keyword>
<dbReference type="InterPro" id="IPR003660">
    <property type="entry name" value="HAMP_dom"/>
</dbReference>
<evidence type="ECO:0000313" key="7">
    <source>
        <dbReference type="Proteomes" id="UP001223072"/>
    </source>
</evidence>
<name>A0ABU0RGS3_9ACTN</name>
<accession>A0ABU0RGS3</accession>
<dbReference type="PANTHER" id="PTHR45339:SF1">
    <property type="entry name" value="HYBRID SIGNAL TRANSDUCTION HISTIDINE KINASE J"/>
    <property type="match status" value="1"/>
</dbReference>
<dbReference type="EMBL" id="JAUSZS010000002">
    <property type="protein sequence ID" value="MDQ0930963.1"/>
    <property type="molecule type" value="Genomic_DNA"/>
</dbReference>
<evidence type="ECO:0000256" key="2">
    <source>
        <dbReference type="ARBA" id="ARBA00022692"/>
    </source>
</evidence>
<keyword evidence="3" id="KW-0472">Membrane</keyword>
<keyword evidence="4" id="KW-0902">Two-component regulatory system</keyword>
<dbReference type="PANTHER" id="PTHR45339">
    <property type="entry name" value="HYBRID SIGNAL TRANSDUCTION HISTIDINE KINASE J"/>
    <property type="match status" value="1"/>
</dbReference>
<evidence type="ECO:0000256" key="3">
    <source>
        <dbReference type="ARBA" id="ARBA00022989"/>
    </source>
</evidence>